<dbReference type="WBParaSite" id="nRc.2.0.1.t05004-RA">
    <property type="protein sequence ID" value="nRc.2.0.1.t05004-RA"/>
    <property type="gene ID" value="nRc.2.0.1.g05004"/>
</dbReference>
<accession>A0A915HTC0</accession>
<protein>
    <submittedName>
        <fullName evidence="3">Uncharacterized protein</fullName>
    </submittedName>
</protein>
<evidence type="ECO:0000313" key="3">
    <source>
        <dbReference type="WBParaSite" id="nRc.2.0.1.t05004-RA"/>
    </source>
</evidence>
<feature type="chain" id="PRO_5037502769" evidence="1">
    <location>
        <begin position="18"/>
        <end position="157"/>
    </location>
</feature>
<evidence type="ECO:0000313" key="2">
    <source>
        <dbReference type="Proteomes" id="UP000887565"/>
    </source>
</evidence>
<evidence type="ECO:0000256" key="1">
    <source>
        <dbReference type="SAM" id="SignalP"/>
    </source>
</evidence>
<name>A0A915HTC0_ROMCU</name>
<proteinExistence type="predicted"/>
<organism evidence="2 3">
    <name type="scientific">Romanomermis culicivorax</name>
    <name type="common">Nematode worm</name>
    <dbReference type="NCBI Taxonomy" id="13658"/>
    <lineage>
        <taxon>Eukaryota</taxon>
        <taxon>Metazoa</taxon>
        <taxon>Ecdysozoa</taxon>
        <taxon>Nematoda</taxon>
        <taxon>Enoplea</taxon>
        <taxon>Dorylaimia</taxon>
        <taxon>Mermithida</taxon>
        <taxon>Mermithoidea</taxon>
        <taxon>Mermithidae</taxon>
        <taxon>Romanomermis</taxon>
    </lineage>
</organism>
<keyword evidence="1" id="KW-0732">Signal</keyword>
<reference evidence="3" key="1">
    <citation type="submission" date="2022-11" db="UniProtKB">
        <authorList>
            <consortium name="WormBaseParasite"/>
        </authorList>
    </citation>
    <scope>IDENTIFICATION</scope>
</reference>
<sequence length="157" mass="17844">MLSRLIVSLIFVVSAVAYNHHPEYVNCQLAGAENLTVIYANETWQQCKDKKLEILCCVTDLDEKPLDLTSPQNELCHMKFHKALYIDDTGSVYGCKNGQFEIRSCMINFQEKFKCVPKEKFSASQWNIKNFCKNFAASPATYLPNYQAALKECNAGL</sequence>
<keyword evidence="2" id="KW-1185">Reference proteome</keyword>
<dbReference type="AlphaFoldDB" id="A0A915HTC0"/>
<dbReference type="Proteomes" id="UP000887565">
    <property type="component" value="Unplaced"/>
</dbReference>
<feature type="signal peptide" evidence="1">
    <location>
        <begin position="1"/>
        <end position="17"/>
    </location>
</feature>